<evidence type="ECO:0000313" key="3">
    <source>
        <dbReference type="Proteomes" id="UP000322077"/>
    </source>
</evidence>
<accession>A0A5D9C1G7</accession>
<dbReference type="Gene3D" id="1.10.10.10">
    <property type="entry name" value="Winged helix-like DNA-binding domain superfamily/Winged helix DNA-binding domain"/>
    <property type="match status" value="1"/>
</dbReference>
<gene>
    <name evidence="2" type="ORF">FYJ91_16550</name>
</gene>
<dbReference type="AlphaFoldDB" id="A0A5D9C1G7"/>
<dbReference type="InterPro" id="IPR006199">
    <property type="entry name" value="LexA_DNA-bd_dom"/>
</dbReference>
<dbReference type="InterPro" id="IPR036390">
    <property type="entry name" value="WH_DNA-bd_sf"/>
</dbReference>
<dbReference type="InterPro" id="IPR036388">
    <property type="entry name" value="WH-like_DNA-bd_sf"/>
</dbReference>
<dbReference type="EMBL" id="VTOU01000004">
    <property type="protein sequence ID" value="TZG24890.1"/>
    <property type="molecule type" value="Genomic_DNA"/>
</dbReference>
<sequence length="112" mass="12252">MTRREAKALSFIRDYQRAHHGASPSLTEIATDLGLKSRSNAHTVVDHLIAEGRLRRSAGSHRALVIVEAQPDLTDVATDALIAELDKRLPFGSVQFAFDPVHANRATIEGRA</sequence>
<feature type="domain" description="LexA repressor DNA-binding" evidence="1">
    <location>
        <begin position="1"/>
        <end position="63"/>
    </location>
</feature>
<name>A0A5D9C1G7_9SPHN</name>
<dbReference type="GO" id="GO:0004252">
    <property type="term" value="F:serine-type endopeptidase activity"/>
    <property type="evidence" value="ECO:0007669"/>
    <property type="project" value="InterPro"/>
</dbReference>
<keyword evidence="3" id="KW-1185">Reference proteome</keyword>
<comment type="caution">
    <text evidence="2">The sequence shown here is derived from an EMBL/GenBank/DDBJ whole genome shotgun (WGS) entry which is preliminary data.</text>
</comment>
<dbReference type="GO" id="GO:0006508">
    <property type="term" value="P:proteolysis"/>
    <property type="evidence" value="ECO:0007669"/>
    <property type="project" value="InterPro"/>
</dbReference>
<protein>
    <recommendedName>
        <fullName evidence="1">LexA repressor DNA-binding domain-containing protein</fullName>
    </recommendedName>
</protein>
<proteinExistence type="predicted"/>
<dbReference type="Proteomes" id="UP000322077">
    <property type="component" value="Unassembled WGS sequence"/>
</dbReference>
<organism evidence="2 3">
    <name type="scientific">Sphingomonas montanisoli</name>
    <dbReference type="NCBI Taxonomy" id="2606412"/>
    <lineage>
        <taxon>Bacteria</taxon>
        <taxon>Pseudomonadati</taxon>
        <taxon>Pseudomonadota</taxon>
        <taxon>Alphaproteobacteria</taxon>
        <taxon>Sphingomonadales</taxon>
        <taxon>Sphingomonadaceae</taxon>
        <taxon>Sphingomonas</taxon>
    </lineage>
</organism>
<evidence type="ECO:0000313" key="2">
    <source>
        <dbReference type="EMBL" id="TZG24890.1"/>
    </source>
</evidence>
<reference evidence="2 3" key="1">
    <citation type="submission" date="2019-08" db="EMBL/GenBank/DDBJ databases">
        <authorList>
            <person name="Wang G."/>
            <person name="Xu Z."/>
        </authorList>
    </citation>
    <scope>NUCLEOTIDE SEQUENCE [LARGE SCALE GENOMIC DNA]</scope>
    <source>
        <strain evidence="2 3">ZX</strain>
    </source>
</reference>
<dbReference type="SUPFAM" id="SSF46785">
    <property type="entry name" value="Winged helix' DNA-binding domain"/>
    <property type="match status" value="1"/>
</dbReference>
<dbReference type="Pfam" id="PF01726">
    <property type="entry name" value="LexA_DNA_bind"/>
    <property type="match status" value="1"/>
</dbReference>
<dbReference type="RefSeq" id="WP_149523429.1">
    <property type="nucleotide sequence ID" value="NZ_VTOU01000004.1"/>
</dbReference>
<evidence type="ECO:0000259" key="1">
    <source>
        <dbReference type="Pfam" id="PF01726"/>
    </source>
</evidence>